<proteinExistence type="predicted"/>
<name>A0A918SY20_9ACTN</name>
<evidence type="ECO:0000313" key="1">
    <source>
        <dbReference type="EMBL" id="GHA78270.1"/>
    </source>
</evidence>
<reference evidence="1" key="1">
    <citation type="journal article" date="2014" name="Int. J. Syst. Evol. Microbiol.">
        <title>Complete genome sequence of Corynebacterium casei LMG S-19264T (=DSM 44701T), isolated from a smear-ripened cheese.</title>
        <authorList>
            <consortium name="US DOE Joint Genome Institute (JGI-PGF)"/>
            <person name="Walter F."/>
            <person name="Albersmeier A."/>
            <person name="Kalinowski J."/>
            <person name="Ruckert C."/>
        </authorList>
    </citation>
    <scope>NUCLEOTIDE SEQUENCE</scope>
    <source>
        <strain evidence="1">JCM 4518</strain>
    </source>
</reference>
<evidence type="ECO:0000313" key="2">
    <source>
        <dbReference type="Proteomes" id="UP000644020"/>
    </source>
</evidence>
<accession>A0A918SY20</accession>
<comment type="caution">
    <text evidence="1">The sequence shown here is derived from an EMBL/GenBank/DDBJ whole genome shotgun (WGS) entry which is preliminary data.</text>
</comment>
<dbReference type="AlphaFoldDB" id="A0A918SY20"/>
<keyword evidence="2" id="KW-1185">Reference proteome</keyword>
<dbReference type="EMBL" id="BMUL01000004">
    <property type="protein sequence ID" value="GHA78270.1"/>
    <property type="molecule type" value="Genomic_DNA"/>
</dbReference>
<gene>
    <name evidence="1" type="ORF">GCM10010305_21960</name>
</gene>
<sequence length="104" mass="10780">MRTGLIREAVEALAGLGPSLAGAIRTVREKDVRHPRRSGPRCRADKAYQGAGSPVRVARLNAAPVTRPLAAVGTSPAGRWAILPLAAVGRLLGAIRSVPGRLSA</sequence>
<protein>
    <recommendedName>
        <fullName evidence="3">Transposase</fullName>
    </recommendedName>
</protein>
<reference evidence="1" key="2">
    <citation type="submission" date="2020-09" db="EMBL/GenBank/DDBJ databases">
        <authorList>
            <person name="Sun Q."/>
            <person name="Ohkuma M."/>
        </authorList>
    </citation>
    <scope>NUCLEOTIDE SEQUENCE</scope>
    <source>
        <strain evidence="1">JCM 4518</strain>
    </source>
</reference>
<organism evidence="1 2">
    <name type="scientific">Streptomyces termitum</name>
    <dbReference type="NCBI Taxonomy" id="67368"/>
    <lineage>
        <taxon>Bacteria</taxon>
        <taxon>Bacillati</taxon>
        <taxon>Actinomycetota</taxon>
        <taxon>Actinomycetes</taxon>
        <taxon>Kitasatosporales</taxon>
        <taxon>Streptomycetaceae</taxon>
        <taxon>Streptomyces</taxon>
    </lineage>
</organism>
<dbReference type="Proteomes" id="UP000644020">
    <property type="component" value="Unassembled WGS sequence"/>
</dbReference>
<evidence type="ECO:0008006" key="3">
    <source>
        <dbReference type="Google" id="ProtNLM"/>
    </source>
</evidence>